<sequence>MFRRVAVVLTCILVSSLFGIVTTTSATPVQRTYIAVIDAGSSGSRIGLFALTGVEGAVETLLFVKPPVPPLSTFESHSSDAGPDGIAPLIAVLDEKLAELGIDPSSVPVALFATAGMRRVEARNATAAKAIMASGRTAIATLGHPVRAARILPGELEAAYAWMDSNGESINSRTATHGVVEIGGASAQVSFETNSSKVPDVLRFTVDGRVFNVVSISYLGLGANDARMEMRRESARGVPCYPNNASGLRPKRYEGSSALPVRSVKANFDWEQCSVEYGRVIRRVGRSPSNSRENDRVTPHQVRDLASFGATHFQIADTIGYVLQDFGIARNKNESRRLKRAVTAVCAGSDAWAQVRAMYPADQFARAPLTCANATFVRSLIFSRDGFGIAPSHLDTNVQRETKWDRGFAWFELHGGSRA</sequence>
<dbReference type="EMBL" id="CAFBMR010000014">
    <property type="protein sequence ID" value="CAB4907989.1"/>
    <property type="molecule type" value="Genomic_DNA"/>
</dbReference>
<dbReference type="PANTHER" id="PTHR11782:SF83">
    <property type="entry name" value="GUANOSINE-DIPHOSPHATASE"/>
    <property type="match status" value="1"/>
</dbReference>
<dbReference type="GO" id="GO:0045134">
    <property type="term" value="F:UDP phosphatase activity"/>
    <property type="evidence" value="ECO:0007669"/>
    <property type="project" value="TreeGrafter"/>
</dbReference>
<name>A0A6J7GWV4_9ZZZZ</name>
<dbReference type="CDD" id="cd24003">
    <property type="entry name" value="ASKHA_NBD_GDA1_CD39_NTPase"/>
    <property type="match status" value="1"/>
</dbReference>
<dbReference type="InterPro" id="IPR000407">
    <property type="entry name" value="GDA1_CD39_NTPase"/>
</dbReference>
<dbReference type="GO" id="GO:0004382">
    <property type="term" value="F:GDP phosphatase activity"/>
    <property type="evidence" value="ECO:0007669"/>
    <property type="project" value="TreeGrafter"/>
</dbReference>
<dbReference type="PANTHER" id="PTHR11782">
    <property type="entry name" value="ADENOSINE/GUANOSINE DIPHOSPHATASE"/>
    <property type="match status" value="1"/>
</dbReference>
<accession>A0A6J7GWV4</accession>
<dbReference type="AlphaFoldDB" id="A0A6J7GWV4"/>
<evidence type="ECO:0000256" key="1">
    <source>
        <dbReference type="ARBA" id="ARBA00022801"/>
    </source>
</evidence>
<protein>
    <submittedName>
        <fullName evidence="2">Unannotated protein</fullName>
    </submittedName>
</protein>
<evidence type="ECO:0000313" key="2">
    <source>
        <dbReference type="EMBL" id="CAB4907989.1"/>
    </source>
</evidence>
<dbReference type="Gene3D" id="3.30.420.150">
    <property type="entry name" value="Exopolyphosphatase. Domain 2"/>
    <property type="match status" value="1"/>
</dbReference>
<organism evidence="2">
    <name type="scientific">freshwater metagenome</name>
    <dbReference type="NCBI Taxonomy" id="449393"/>
    <lineage>
        <taxon>unclassified sequences</taxon>
        <taxon>metagenomes</taxon>
        <taxon>ecological metagenomes</taxon>
    </lineage>
</organism>
<gene>
    <name evidence="2" type="ORF">UFOPK3610_00581</name>
</gene>
<dbReference type="GO" id="GO:0009134">
    <property type="term" value="P:nucleoside diphosphate catabolic process"/>
    <property type="evidence" value="ECO:0007669"/>
    <property type="project" value="TreeGrafter"/>
</dbReference>
<proteinExistence type="predicted"/>
<dbReference type="GO" id="GO:0016020">
    <property type="term" value="C:membrane"/>
    <property type="evidence" value="ECO:0007669"/>
    <property type="project" value="TreeGrafter"/>
</dbReference>
<dbReference type="GO" id="GO:0017111">
    <property type="term" value="F:ribonucleoside triphosphate phosphatase activity"/>
    <property type="evidence" value="ECO:0007669"/>
    <property type="project" value="TreeGrafter"/>
</dbReference>
<dbReference type="Pfam" id="PF01150">
    <property type="entry name" value="GDA1_CD39"/>
    <property type="match status" value="1"/>
</dbReference>
<keyword evidence="1" id="KW-0378">Hydrolase</keyword>
<dbReference type="Gene3D" id="3.30.420.40">
    <property type="match status" value="1"/>
</dbReference>
<reference evidence="2" key="1">
    <citation type="submission" date="2020-05" db="EMBL/GenBank/DDBJ databases">
        <authorList>
            <person name="Chiriac C."/>
            <person name="Salcher M."/>
            <person name="Ghai R."/>
            <person name="Kavagutti S V."/>
        </authorList>
    </citation>
    <scope>NUCLEOTIDE SEQUENCE</scope>
</reference>